<keyword evidence="7 11" id="KW-0479">Metal-binding</keyword>
<evidence type="ECO:0000256" key="2">
    <source>
        <dbReference type="ARBA" id="ARBA00002901"/>
    </source>
</evidence>
<evidence type="ECO:0000256" key="7">
    <source>
        <dbReference type="ARBA" id="ARBA00022723"/>
    </source>
</evidence>
<dbReference type="SMART" id="SM00852">
    <property type="entry name" value="MoCF_biosynth"/>
    <property type="match status" value="1"/>
</dbReference>
<keyword evidence="5 11" id="KW-0500">Molybdenum</keyword>
<evidence type="ECO:0000313" key="13">
    <source>
        <dbReference type="EMBL" id="OKL43528.1"/>
    </source>
</evidence>
<dbReference type="Gene3D" id="3.40.980.10">
    <property type="entry name" value="MoaB/Mog-like domain"/>
    <property type="match status" value="1"/>
</dbReference>
<reference evidence="13 14" key="1">
    <citation type="submission" date="2016-03" db="EMBL/GenBank/DDBJ databases">
        <title>Genome sequence of Nesiotobacter sp. nov., a moderately halophilic alphaproteobacterium isolated from the Yellow Sea, China.</title>
        <authorList>
            <person name="Zhang G."/>
            <person name="Zhang R."/>
        </authorList>
    </citation>
    <scope>NUCLEOTIDE SEQUENCE [LARGE SCALE GENOMIC DNA]</scope>
    <source>
        <strain evidence="13 14">WB1-6</strain>
    </source>
</reference>
<dbReference type="CDD" id="cd00887">
    <property type="entry name" value="MoeA"/>
    <property type="match status" value="1"/>
</dbReference>
<evidence type="ECO:0000256" key="4">
    <source>
        <dbReference type="ARBA" id="ARBA00010763"/>
    </source>
</evidence>
<dbReference type="GO" id="GO:0005829">
    <property type="term" value="C:cytosol"/>
    <property type="evidence" value="ECO:0007669"/>
    <property type="project" value="TreeGrafter"/>
</dbReference>
<name>A0A1U7JFR0_9HYPH</name>
<dbReference type="InterPro" id="IPR038987">
    <property type="entry name" value="MoeA-like"/>
</dbReference>
<dbReference type="PANTHER" id="PTHR10192:SF5">
    <property type="entry name" value="GEPHYRIN"/>
    <property type="match status" value="1"/>
</dbReference>
<protein>
    <recommendedName>
        <fullName evidence="11">Molybdopterin molybdenumtransferase</fullName>
        <ecNumber evidence="11">2.10.1.1</ecNumber>
    </recommendedName>
</protein>
<dbReference type="InterPro" id="IPR036425">
    <property type="entry name" value="MoaB/Mog-like_dom_sf"/>
</dbReference>
<proteinExistence type="inferred from homology"/>
<dbReference type="RefSeq" id="WP_028480927.1">
    <property type="nucleotide sequence ID" value="NZ_LVVZ01000019.1"/>
</dbReference>
<dbReference type="Pfam" id="PF00994">
    <property type="entry name" value="MoCF_biosynth"/>
    <property type="match status" value="1"/>
</dbReference>
<dbReference type="Pfam" id="PF03454">
    <property type="entry name" value="MoeA_C"/>
    <property type="match status" value="1"/>
</dbReference>
<dbReference type="InterPro" id="IPR005110">
    <property type="entry name" value="MoeA_linker/N"/>
</dbReference>
<evidence type="ECO:0000256" key="5">
    <source>
        <dbReference type="ARBA" id="ARBA00022505"/>
    </source>
</evidence>
<dbReference type="InterPro" id="IPR001453">
    <property type="entry name" value="MoaB/Mog_dom"/>
</dbReference>
<evidence type="ECO:0000256" key="1">
    <source>
        <dbReference type="ARBA" id="ARBA00001946"/>
    </source>
</evidence>
<comment type="similarity">
    <text evidence="4 11">Belongs to the MoeA family.</text>
</comment>
<dbReference type="InterPro" id="IPR036135">
    <property type="entry name" value="MoeA_linker/N_sf"/>
</dbReference>
<keyword evidence="9 11" id="KW-0501">Molybdenum cofactor biosynthesis</keyword>
<dbReference type="Gene3D" id="3.90.105.10">
    <property type="entry name" value="Molybdopterin biosynthesis moea protein, domain 2"/>
    <property type="match status" value="1"/>
</dbReference>
<evidence type="ECO:0000256" key="9">
    <source>
        <dbReference type="ARBA" id="ARBA00023150"/>
    </source>
</evidence>
<dbReference type="SUPFAM" id="SSF53218">
    <property type="entry name" value="Molybdenum cofactor biosynthesis proteins"/>
    <property type="match status" value="1"/>
</dbReference>
<dbReference type="PANTHER" id="PTHR10192">
    <property type="entry name" value="MOLYBDOPTERIN BIOSYNTHESIS PROTEIN"/>
    <property type="match status" value="1"/>
</dbReference>
<dbReference type="Gene3D" id="2.40.340.10">
    <property type="entry name" value="MoeA, C-terminal, domain IV"/>
    <property type="match status" value="1"/>
</dbReference>
<dbReference type="Pfam" id="PF03453">
    <property type="entry name" value="MoeA_N"/>
    <property type="match status" value="1"/>
</dbReference>
<comment type="function">
    <text evidence="2 11">Catalyzes the insertion of molybdate into adenylated molybdopterin with the concomitant release of AMP.</text>
</comment>
<sequence length="402" mass="42906">MSLISVEAALKSLLADVKQTNIEQVPLLDAGARVLAKDVRATRTQPPFSASAMDGYAVRASDTTRANDPLRVIGEAPAGHAYKGSLKQGEALRIFTGAPIPDGANAILIQEYARRDGEMVYALQSVDEGKHIRAAGLDFSQNDTLLHAGQQLDYRALALAGAMNHPTLPVHCKPRVAILANGDELVEPGQVPGPNQIIASNQIGIAELVRRSGAIPVMLGIAPDNEQEIAKRVTKAITLNCDILVTLGGASVGDHDLIQKTLGNAGMDLEFWRIAMRPGKPLMAGSIGEMKVLGLPGNPVSSLVCGLLFLVPLIQTMLGQSPATNPTDHPVLPLASPLPQNDMRQDYVRARIVSDSGRETLQPFKTQDSSMLSLFHQSQALIIRPPHAPEASEGKEVPYIPL</sequence>
<evidence type="ECO:0000256" key="8">
    <source>
        <dbReference type="ARBA" id="ARBA00022842"/>
    </source>
</evidence>
<organism evidence="13 14">
    <name type="scientific">Pseudovibrio exalbescens</name>
    <dbReference type="NCBI Taxonomy" id="197461"/>
    <lineage>
        <taxon>Bacteria</taxon>
        <taxon>Pseudomonadati</taxon>
        <taxon>Pseudomonadota</taxon>
        <taxon>Alphaproteobacteria</taxon>
        <taxon>Hyphomicrobiales</taxon>
        <taxon>Stappiaceae</taxon>
        <taxon>Pseudovibrio</taxon>
    </lineage>
</organism>
<dbReference type="SUPFAM" id="SSF63882">
    <property type="entry name" value="MoeA N-terminal region -like"/>
    <property type="match status" value="1"/>
</dbReference>
<dbReference type="InterPro" id="IPR036688">
    <property type="entry name" value="MoeA_C_domain_IV_sf"/>
</dbReference>
<feature type="domain" description="MoaB/Mog" evidence="12">
    <location>
        <begin position="177"/>
        <end position="316"/>
    </location>
</feature>
<gene>
    <name evidence="13" type="ORF">A3843_12875</name>
</gene>
<comment type="catalytic activity">
    <reaction evidence="10">
        <text>adenylyl-molybdopterin + molybdate = Mo-molybdopterin + AMP + H(+)</text>
        <dbReference type="Rhea" id="RHEA:35047"/>
        <dbReference type="ChEBI" id="CHEBI:15378"/>
        <dbReference type="ChEBI" id="CHEBI:36264"/>
        <dbReference type="ChEBI" id="CHEBI:62727"/>
        <dbReference type="ChEBI" id="CHEBI:71302"/>
        <dbReference type="ChEBI" id="CHEBI:456215"/>
        <dbReference type="EC" id="2.10.1.1"/>
    </reaction>
</comment>
<dbReference type="UniPathway" id="UPA00344"/>
<evidence type="ECO:0000256" key="3">
    <source>
        <dbReference type="ARBA" id="ARBA00005046"/>
    </source>
</evidence>
<dbReference type="Proteomes" id="UP000185783">
    <property type="component" value="Unassembled WGS sequence"/>
</dbReference>
<keyword evidence="14" id="KW-1185">Reference proteome</keyword>
<dbReference type="FunFam" id="3.40.980.10:FF:000004">
    <property type="entry name" value="Molybdopterin molybdenumtransferase"/>
    <property type="match status" value="1"/>
</dbReference>
<evidence type="ECO:0000313" key="14">
    <source>
        <dbReference type="Proteomes" id="UP000185783"/>
    </source>
</evidence>
<comment type="cofactor">
    <cofactor evidence="1 11">
        <name>Mg(2+)</name>
        <dbReference type="ChEBI" id="CHEBI:18420"/>
    </cofactor>
</comment>
<dbReference type="GO" id="GO:0046872">
    <property type="term" value="F:metal ion binding"/>
    <property type="evidence" value="ECO:0007669"/>
    <property type="project" value="UniProtKB-UniRule"/>
</dbReference>
<dbReference type="InterPro" id="IPR005111">
    <property type="entry name" value="MoeA_C_domain_IV"/>
</dbReference>
<keyword evidence="6 11" id="KW-0808">Transferase</keyword>
<dbReference type="GO" id="GO:0006777">
    <property type="term" value="P:Mo-molybdopterin cofactor biosynthetic process"/>
    <property type="evidence" value="ECO:0007669"/>
    <property type="project" value="UniProtKB-UniRule"/>
</dbReference>
<evidence type="ECO:0000256" key="10">
    <source>
        <dbReference type="ARBA" id="ARBA00047317"/>
    </source>
</evidence>
<comment type="caution">
    <text evidence="13">The sequence shown here is derived from an EMBL/GenBank/DDBJ whole genome shotgun (WGS) entry which is preliminary data.</text>
</comment>
<evidence type="ECO:0000256" key="11">
    <source>
        <dbReference type="RuleBase" id="RU365090"/>
    </source>
</evidence>
<dbReference type="SUPFAM" id="SSF63867">
    <property type="entry name" value="MoeA C-terminal domain-like"/>
    <property type="match status" value="1"/>
</dbReference>
<dbReference type="NCBIfam" id="NF045515">
    <property type="entry name" value="Glp_gephyrin"/>
    <property type="match status" value="1"/>
</dbReference>
<dbReference type="EC" id="2.10.1.1" evidence="11"/>
<evidence type="ECO:0000256" key="6">
    <source>
        <dbReference type="ARBA" id="ARBA00022679"/>
    </source>
</evidence>
<dbReference type="GO" id="GO:0061599">
    <property type="term" value="F:molybdopterin molybdotransferase activity"/>
    <property type="evidence" value="ECO:0007669"/>
    <property type="project" value="UniProtKB-UniRule"/>
</dbReference>
<evidence type="ECO:0000259" key="12">
    <source>
        <dbReference type="SMART" id="SM00852"/>
    </source>
</evidence>
<accession>A0A1U7JFR0</accession>
<comment type="pathway">
    <text evidence="3 11">Cofactor biosynthesis; molybdopterin biosynthesis.</text>
</comment>
<dbReference type="STRING" id="197461.A3843_12875"/>
<dbReference type="EMBL" id="LVVZ01000019">
    <property type="protein sequence ID" value="OKL43528.1"/>
    <property type="molecule type" value="Genomic_DNA"/>
</dbReference>
<keyword evidence="8 11" id="KW-0460">Magnesium</keyword>
<dbReference type="AlphaFoldDB" id="A0A1U7JFR0"/>
<dbReference type="Gene3D" id="2.170.190.11">
    <property type="entry name" value="Molybdopterin biosynthesis moea protein, domain 3"/>
    <property type="match status" value="1"/>
</dbReference>